<reference evidence="4" key="2">
    <citation type="submission" date="2020-09" db="EMBL/GenBank/DDBJ databases">
        <authorList>
            <person name="Sun Q."/>
            <person name="Kim S."/>
        </authorList>
    </citation>
    <scope>NUCLEOTIDE SEQUENCE</scope>
    <source>
        <strain evidence="4">KCTC 12870</strain>
    </source>
</reference>
<dbReference type="AlphaFoldDB" id="A0A8J3GFA3"/>
<organism evidence="4 5">
    <name type="scientific">Cerasicoccus arenae</name>
    <dbReference type="NCBI Taxonomy" id="424488"/>
    <lineage>
        <taxon>Bacteria</taxon>
        <taxon>Pseudomonadati</taxon>
        <taxon>Verrucomicrobiota</taxon>
        <taxon>Opitutia</taxon>
        <taxon>Puniceicoccales</taxon>
        <taxon>Cerasicoccaceae</taxon>
        <taxon>Cerasicoccus</taxon>
    </lineage>
</organism>
<dbReference type="InterPro" id="IPR001296">
    <property type="entry name" value="Glyco_trans_1"/>
</dbReference>
<reference evidence="4" key="1">
    <citation type="journal article" date="2014" name="Int. J. Syst. Evol. Microbiol.">
        <title>Complete genome sequence of Corynebacterium casei LMG S-19264T (=DSM 44701T), isolated from a smear-ripened cheese.</title>
        <authorList>
            <consortium name="US DOE Joint Genome Institute (JGI-PGF)"/>
            <person name="Walter F."/>
            <person name="Albersmeier A."/>
            <person name="Kalinowski J."/>
            <person name="Ruckert C."/>
        </authorList>
    </citation>
    <scope>NUCLEOTIDE SEQUENCE</scope>
    <source>
        <strain evidence="4">KCTC 12870</strain>
    </source>
</reference>
<accession>A0A8J3GFA3</accession>
<evidence type="ECO:0000259" key="3">
    <source>
        <dbReference type="Pfam" id="PF13439"/>
    </source>
</evidence>
<dbReference type="Pfam" id="PF00534">
    <property type="entry name" value="Glycos_transf_1"/>
    <property type="match status" value="1"/>
</dbReference>
<evidence type="ECO:0000313" key="5">
    <source>
        <dbReference type="Proteomes" id="UP000642829"/>
    </source>
</evidence>
<dbReference type="RefSeq" id="WP_189515071.1">
    <property type="nucleotide sequence ID" value="NZ_BMXG01000013.1"/>
</dbReference>
<evidence type="ECO:0000313" key="4">
    <source>
        <dbReference type="EMBL" id="GHC04779.1"/>
    </source>
</evidence>
<dbReference type="GO" id="GO:0016757">
    <property type="term" value="F:glycosyltransferase activity"/>
    <property type="evidence" value="ECO:0007669"/>
    <property type="project" value="InterPro"/>
</dbReference>
<proteinExistence type="predicted"/>
<sequence length="337" mass="37129">MIANKTDKRVMPSVAYHYRQEGCAFSLEQVFSDVRGALSEGIQQEAFYCPHRRASPSAMWANVRQARRSQCVVNHITGEVHYLALALPRRGLVLTIHDSGDTNAFRGWKQAIFRCLWYTWPIRRAAAVTFISTFARESVESLVGFPIKHAWVIPDPVSARFVYSPKVFPESNPRVLCLGTKTNKNIERLAEAVGGLPVELRIIGQLSESQNAALAKHGVRYTTAAKLTADEIFEEYQAADIVSLVSTFEGFGLPIVEGQAIGRPVITSNTCAMPETAGEGALLVDPMSVDDIREGMKRLLAEPSLRADLIEKGLANAQRFTASSVARQYEAVYAAIA</sequence>
<evidence type="ECO:0000259" key="2">
    <source>
        <dbReference type="Pfam" id="PF00534"/>
    </source>
</evidence>
<comment type="caution">
    <text evidence="4">The sequence shown here is derived from an EMBL/GenBank/DDBJ whole genome shotgun (WGS) entry which is preliminary data.</text>
</comment>
<dbReference type="SUPFAM" id="SSF53756">
    <property type="entry name" value="UDP-Glycosyltransferase/glycogen phosphorylase"/>
    <property type="match status" value="1"/>
</dbReference>
<dbReference type="Gene3D" id="3.40.50.2000">
    <property type="entry name" value="Glycogen Phosphorylase B"/>
    <property type="match status" value="2"/>
</dbReference>
<dbReference type="InterPro" id="IPR028098">
    <property type="entry name" value="Glyco_trans_4-like_N"/>
</dbReference>
<feature type="domain" description="Glycosyl transferase family 1" evidence="2">
    <location>
        <begin position="169"/>
        <end position="313"/>
    </location>
</feature>
<dbReference type="EMBL" id="BMXG01000013">
    <property type="protein sequence ID" value="GHC04779.1"/>
    <property type="molecule type" value="Genomic_DNA"/>
</dbReference>
<dbReference type="GO" id="GO:0009103">
    <property type="term" value="P:lipopolysaccharide biosynthetic process"/>
    <property type="evidence" value="ECO:0007669"/>
    <property type="project" value="TreeGrafter"/>
</dbReference>
<dbReference type="Proteomes" id="UP000642829">
    <property type="component" value="Unassembled WGS sequence"/>
</dbReference>
<dbReference type="PANTHER" id="PTHR46401">
    <property type="entry name" value="GLYCOSYLTRANSFERASE WBBK-RELATED"/>
    <property type="match status" value="1"/>
</dbReference>
<evidence type="ECO:0000256" key="1">
    <source>
        <dbReference type="ARBA" id="ARBA00022679"/>
    </source>
</evidence>
<dbReference type="Pfam" id="PF13439">
    <property type="entry name" value="Glyco_transf_4"/>
    <property type="match status" value="1"/>
</dbReference>
<dbReference type="PANTHER" id="PTHR46401:SF2">
    <property type="entry name" value="GLYCOSYLTRANSFERASE WBBK-RELATED"/>
    <property type="match status" value="1"/>
</dbReference>
<gene>
    <name evidence="4" type="ORF">GCM10007047_22010</name>
</gene>
<protein>
    <submittedName>
        <fullName evidence="4">Uncharacterized protein</fullName>
    </submittedName>
</protein>
<keyword evidence="5" id="KW-1185">Reference proteome</keyword>
<name>A0A8J3GFA3_9BACT</name>
<keyword evidence="1" id="KW-0808">Transferase</keyword>
<feature type="domain" description="Glycosyltransferase subfamily 4-like N-terminal" evidence="3">
    <location>
        <begin position="48"/>
        <end position="158"/>
    </location>
</feature>